<dbReference type="KEGG" id="caby:Cabys_889"/>
<dbReference type="PANTHER" id="PTHR33910">
    <property type="entry name" value="PROTEIN TRANSLOCASE SUBUNIT SECE"/>
    <property type="match status" value="1"/>
</dbReference>
<keyword evidence="7 9" id="KW-0811">Translocation</keyword>
<name>H1XVG5_CALAY</name>
<dbReference type="GO" id="GO:0006605">
    <property type="term" value="P:protein targeting"/>
    <property type="evidence" value="ECO:0007669"/>
    <property type="project" value="UniProtKB-UniRule"/>
</dbReference>
<dbReference type="eggNOG" id="COG0690">
    <property type="taxonomic scope" value="Bacteria"/>
</dbReference>
<dbReference type="NCBIfam" id="TIGR00964">
    <property type="entry name" value="secE_bact"/>
    <property type="match status" value="1"/>
</dbReference>
<evidence type="ECO:0000313" key="12">
    <source>
        <dbReference type="Proteomes" id="UP000004671"/>
    </source>
</evidence>
<feature type="transmembrane region" description="Helical" evidence="9">
    <location>
        <begin position="31"/>
        <end position="52"/>
    </location>
</feature>
<comment type="function">
    <text evidence="9">Essential subunit of the Sec protein translocation channel SecYEG. Clamps together the 2 halves of SecY. May contact the channel plug during translocation.</text>
</comment>
<keyword evidence="3 9" id="KW-1003">Cell membrane</keyword>
<evidence type="ECO:0000256" key="7">
    <source>
        <dbReference type="ARBA" id="ARBA00023010"/>
    </source>
</evidence>
<proteinExistence type="inferred from homology"/>
<comment type="subcellular location">
    <subcellularLocation>
        <location evidence="9">Cell membrane</location>
        <topology evidence="9">Single-pass membrane protein</topology>
    </subcellularLocation>
    <subcellularLocation>
        <location evidence="1">Membrane</location>
    </subcellularLocation>
</comment>
<evidence type="ECO:0000313" key="10">
    <source>
        <dbReference type="EMBL" id="APF17640.1"/>
    </source>
</evidence>
<dbReference type="HOGENOM" id="CLU_113663_8_0_0"/>
<dbReference type="Proteomes" id="UP000004671">
    <property type="component" value="Chromosome"/>
</dbReference>
<dbReference type="EMBL" id="CM001402">
    <property type="protein sequence ID" value="EHO41723.1"/>
    <property type="molecule type" value="Genomic_DNA"/>
</dbReference>
<evidence type="ECO:0000313" key="13">
    <source>
        <dbReference type="Proteomes" id="UP000183868"/>
    </source>
</evidence>
<keyword evidence="4 9" id="KW-0812">Transmembrane</keyword>
<gene>
    <name evidence="9" type="primary">secE</name>
    <name evidence="10" type="ORF">Cabys_889</name>
    <name evidence="11" type="ORF">Calab_2113</name>
</gene>
<keyword evidence="5 9" id="KW-0653">Protein transport</keyword>
<dbReference type="Gene3D" id="1.20.5.1030">
    <property type="entry name" value="Preprotein translocase secy subunit"/>
    <property type="match status" value="1"/>
</dbReference>
<comment type="similarity">
    <text evidence="9">Belongs to the SecE/SEC61-gamma family.</text>
</comment>
<protein>
    <recommendedName>
        <fullName evidence="9">Protein translocase subunit SecE</fullName>
    </recommendedName>
</protein>
<evidence type="ECO:0000256" key="8">
    <source>
        <dbReference type="ARBA" id="ARBA00023136"/>
    </source>
</evidence>
<evidence type="ECO:0000256" key="3">
    <source>
        <dbReference type="ARBA" id="ARBA00022475"/>
    </source>
</evidence>
<keyword evidence="8 9" id="KW-0472">Membrane</keyword>
<organism evidence="11 12">
    <name type="scientific">Caldithrix abyssi DSM 13497</name>
    <dbReference type="NCBI Taxonomy" id="880073"/>
    <lineage>
        <taxon>Bacteria</taxon>
        <taxon>Pseudomonadati</taxon>
        <taxon>Calditrichota</taxon>
        <taxon>Calditrichia</taxon>
        <taxon>Calditrichales</taxon>
        <taxon>Calditrichaceae</taxon>
        <taxon>Caldithrix</taxon>
    </lineage>
</organism>
<keyword evidence="6 9" id="KW-1133">Transmembrane helix</keyword>
<dbReference type="InterPro" id="IPR038379">
    <property type="entry name" value="SecE_sf"/>
</dbReference>
<dbReference type="HAMAP" id="MF_00422">
    <property type="entry name" value="SecE"/>
    <property type="match status" value="1"/>
</dbReference>
<keyword evidence="12" id="KW-1185">Reference proteome</keyword>
<dbReference type="AlphaFoldDB" id="H1XVG5"/>
<dbReference type="PaxDb" id="880073-Calab_2113"/>
<reference evidence="10 13" key="2">
    <citation type="submission" date="2016-11" db="EMBL/GenBank/DDBJ databases">
        <title>Genomic analysis of Caldithrix abyssi and proposal of a novel bacterial phylum Caldithrichaeota.</title>
        <authorList>
            <person name="Kublanov I."/>
            <person name="Sigalova O."/>
            <person name="Gavrilov S."/>
            <person name="Lebedinsky A."/>
            <person name="Ivanova N."/>
            <person name="Daum C."/>
            <person name="Reddy T."/>
            <person name="Klenk H.P."/>
            <person name="Goker M."/>
            <person name="Reva O."/>
            <person name="Miroshnichenko M."/>
            <person name="Kyprides N."/>
            <person name="Woyke T."/>
            <person name="Gelfand M."/>
        </authorList>
    </citation>
    <scope>NUCLEOTIDE SEQUENCE [LARGE SCALE GENOMIC DNA]</scope>
    <source>
        <strain evidence="10 13">LF13</strain>
    </source>
</reference>
<dbReference type="GO" id="GO:0065002">
    <property type="term" value="P:intracellular protein transmembrane transport"/>
    <property type="evidence" value="ECO:0007669"/>
    <property type="project" value="UniProtKB-UniRule"/>
</dbReference>
<evidence type="ECO:0000313" key="11">
    <source>
        <dbReference type="EMBL" id="EHO41723.1"/>
    </source>
</evidence>
<dbReference type="InParanoid" id="H1XVG5"/>
<dbReference type="Proteomes" id="UP000183868">
    <property type="component" value="Chromosome"/>
</dbReference>
<dbReference type="GO" id="GO:0005886">
    <property type="term" value="C:plasma membrane"/>
    <property type="evidence" value="ECO:0007669"/>
    <property type="project" value="UniProtKB-SubCell"/>
</dbReference>
<dbReference type="OrthoDB" id="9806981at2"/>
<evidence type="ECO:0000256" key="4">
    <source>
        <dbReference type="ARBA" id="ARBA00022692"/>
    </source>
</evidence>
<evidence type="ECO:0000256" key="1">
    <source>
        <dbReference type="ARBA" id="ARBA00004370"/>
    </source>
</evidence>
<evidence type="ECO:0000256" key="9">
    <source>
        <dbReference type="HAMAP-Rule" id="MF_00422"/>
    </source>
</evidence>
<dbReference type="InterPro" id="IPR001901">
    <property type="entry name" value="Translocase_SecE/Sec61-g"/>
</dbReference>
<evidence type="ECO:0000256" key="6">
    <source>
        <dbReference type="ARBA" id="ARBA00022989"/>
    </source>
</evidence>
<accession>H1XVG5</accession>
<dbReference type="GO" id="GO:0008320">
    <property type="term" value="F:protein transmembrane transporter activity"/>
    <property type="evidence" value="ECO:0007669"/>
    <property type="project" value="UniProtKB-UniRule"/>
</dbReference>
<sequence length="60" mass="6991">MFKKIKKFLDEVKVEMSKVSWPSHQELVNSTLIVVVVSLLFTAYIFLADLLISQIVKIFY</sequence>
<keyword evidence="2 9" id="KW-0813">Transport</keyword>
<dbReference type="STRING" id="880073.Cabys_889"/>
<dbReference type="Pfam" id="PF00584">
    <property type="entry name" value="SecE"/>
    <property type="match status" value="1"/>
</dbReference>
<reference evidence="11 12" key="1">
    <citation type="submission" date="2011-09" db="EMBL/GenBank/DDBJ databases">
        <title>The permanent draft genome of Caldithrix abyssi DSM 13497.</title>
        <authorList>
            <consortium name="US DOE Joint Genome Institute (JGI-PGF)"/>
            <person name="Lucas S."/>
            <person name="Han J."/>
            <person name="Lapidus A."/>
            <person name="Bruce D."/>
            <person name="Goodwin L."/>
            <person name="Pitluck S."/>
            <person name="Peters L."/>
            <person name="Kyrpides N."/>
            <person name="Mavromatis K."/>
            <person name="Ivanova N."/>
            <person name="Mikhailova N."/>
            <person name="Chertkov O."/>
            <person name="Detter J.C."/>
            <person name="Tapia R."/>
            <person name="Han C."/>
            <person name="Land M."/>
            <person name="Hauser L."/>
            <person name="Markowitz V."/>
            <person name="Cheng J.-F."/>
            <person name="Hugenholtz P."/>
            <person name="Woyke T."/>
            <person name="Wu D."/>
            <person name="Spring S."/>
            <person name="Brambilla E."/>
            <person name="Klenk H.-P."/>
            <person name="Eisen J.A."/>
        </authorList>
    </citation>
    <scope>NUCLEOTIDE SEQUENCE [LARGE SCALE GENOMIC DNA]</scope>
    <source>
        <strain evidence="11 12">DSM 13497</strain>
    </source>
</reference>
<dbReference type="RefSeq" id="WP_006928899.1">
    <property type="nucleotide sequence ID" value="NZ_CM001402.1"/>
</dbReference>
<dbReference type="EMBL" id="CP018099">
    <property type="protein sequence ID" value="APF17640.1"/>
    <property type="molecule type" value="Genomic_DNA"/>
</dbReference>
<dbReference type="PANTHER" id="PTHR33910:SF1">
    <property type="entry name" value="PROTEIN TRANSLOCASE SUBUNIT SECE"/>
    <property type="match status" value="1"/>
</dbReference>
<evidence type="ECO:0000256" key="5">
    <source>
        <dbReference type="ARBA" id="ARBA00022927"/>
    </source>
</evidence>
<dbReference type="GO" id="GO:0043952">
    <property type="term" value="P:protein transport by the Sec complex"/>
    <property type="evidence" value="ECO:0007669"/>
    <property type="project" value="UniProtKB-UniRule"/>
</dbReference>
<dbReference type="InterPro" id="IPR005807">
    <property type="entry name" value="SecE_bac"/>
</dbReference>
<comment type="subunit">
    <text evidence="9">Component of the Sec protein translocase complex. Heterotrimer consisting of SecY, SecE and SecG subunits. The heterotrimers can form oligomers, although 1 heterotrimer is thought to be able to translocate proteins. Interacts with the ribosome. Interacts with SecDF, and other proteins may be involved. Interacts with SecA.</text>
</comment>
<evidence type="ECO:0000256" key="2">
    <source>
        <dbReference type="ARBA" id="ARBA00022448"/>
    </source>
</evidence>
<dbReference type="GO" id="GO:0009306">
    <property type="term" value="P:protein secretion"/>
    <property type="evidence" value="ECO:0007669"/>
    <property type="project" value="UniProtKB-UniRule"/>
</dbReference>